<reference evidence="3" key="1">
    <citation type="journal article" date="2014" name="Front. Microbiol.">
        <title>High frequency of phylogenetically diverse reductive dehalogenase-homologous genes in deep subseafloor sedimentary metagenomes.</title>
        <authorList>
            <person name="Kawai M."/>
            <person name="Futagami T."/>
            <person name="Toyoda A."/>
            <person name="Takaki Y."/>
            <person name="Nishi S."/>
            <person name="Hori S."/>
            <person name="Arai W."/>
            <person name="Tsubouchi T."/>
            <person name="Morono Y."/>
            <person name="Uchiyama I."/>
            <person name="Ito T."/>
            <person name="Fujiyama A."/>
            <person name="Inagaki F."/>
            <person name="Takami H."/>
        </authorList>
    </citation>
    <scope>NUCLEOTIDE SEQUENCE</scope>
    <source>
        <strain evidence="3">Expedition CK06-06</strain>
    </source>
</reference>
<dbReference type="PANTHER" id="PTHR42722:SF1">
    <property type="entry name" value="VALINE DEHYDROGENASE"/>
    <property type="match status" value="1"/>
</dbReference>
<evidence type="ECO:0000259" key="2">
    <source>
        <dbReference type="Pfam" id="PF00208"/>
    </source>
</evidence>
<comment type="similarity">
    <text evidence="1">Belongs to the Glu/Leu/Phe/Val dehydrogenases family.</text>
</comment>
<evidence type="ECO:0000256" key="1">
    <source>
        <dbReference type="ARBA" id="ARBA00006382"/>
    </source>
</evidence>
<evidence type="ECO:0000313" key="3">
    <source>
        <dbReference type="EMBL" id="GAG47481.1"/>
    </source>
</evidence>
<gene>
    <name evidence="3" type="ORF">S01H1_85115</name>
</gene>
<dbReference type="GO" id="GO:0006520">
    <property type="term" value="P:amino acid metabolic process"/>
    <property type="evidence" value="ECO:0007669"/>
    <property type="project" value="InterPro"/>
</dbReference>
<feature type="non-terminal residue" evidence="3">
    <location>
        <position position="105"/>
    </location>
</feature>
<dbReference type="InterPro" id="IPR036291">
    <property type="entry name" value="NAD(P)-bd_dom_sf"/>
</dbReference>
<accession>X0ZGM3</accession>
<organism evidence="3">
    <name type="scientific">marine sediment metagenome</name>
    <dbReference type="NCBI Taxonomy" id="412755"/>
    <lineage>
        <taxon>unclassified sequences</taxon>
        <taxon>metagenomes</taxon>
        <taxon>ecological metagenomes</taxon>
    </lineage>
</organism>
<dbReference type="Pfam" id="PF00208">
    <property type="entry name" value="ELFV_dehydrog"/>
    <property type="match status" value="1"/>
</dbReference>
<dbReference type="InterPro" id="IPR046346">
    <property type="entry name" value="Aminoacid_DH-like_N_sf"/>
</dbReference>
<sequence length="105" mass="10980">RYGRLVHQLNGFFYTGPDVGTSPADMDIIAETGVPYIFCRTPAAGGAGSSGPVTALGVFTGIQVACEHVYGEASLKRRKVLVQGVGSVGETLIEHLRNAGADVIF</sequence>
<dbReference type="GO" id="GO:0016639">
    <property type="term" value="F:oxidoreductase activity, acting on the CH-NH2 group of donors, NAD or NADP as acceptor"/>
    <property type="evidence" value="ECO:0007669"/>
    <property type="project" value="InterPro"/>
</dbReference>
<dbReference type="AlphaFoldDB" id="X0ZGM3"/>
<proteinExistence type="inferred from homology"/>
<dbReference type="Gene3D" id="3.40.50.10860">
    <property type="entry name" value="Leucine Dehydrogenase, chain A, domain 1"/>
    <property type="match status" value="1"/>
</dbReference>
<dbReference type="SUPFAM" id="SSF53223">
    <property type="entry name" value="Aminoacid dehydrogenase-like, N-terminal domain"/>
    <property type="match status" value="1"/>
</dbReference>
<dbReference type="EMBL" id="BARS01058328">
    <property type="protein sequence ID" value="GAG47481.1"/>
    <property type="molecule type" value="Genomic_DNA"/>
</dbReference>
<feature type="domain" description="Glutamate/phenylalanine/leucine/valine/L-tryptophan dehydrogenase C-terminal" evidence="2">
    <location>
        <begin position="45"/>
        <end position="104"/>
    </location>
</feature>
<name>X0ZGM3_9ZZZZ</name>
<dbReference type="Gene3D" id="3.40.50.720">
    <property type="entry name" value="NAD(P)-binding Rossmann-like Domain"/>
    <property type="match status" value="1"/>
</dbReference>
<feature type="non-terminal residue" evidence="3">
    <location>
        <position position="1"/>
    </location>
</feature>
<dbReference type="SUPFAM" id="SSF51735">
    <property type="entry name" value="NAD(P)-binding Rossmann-fold domains"/>
    <property type="match status" value="1"/>
</dbReference>
<comment type="caution">
    <text evidence="3">The sequence shown here is derived from an EMBL/GenBank/DDBJ whole genome shotgun (WGS) entry which is preliminary data.</text>
</comment>
<protein>
    <recommendedName>
        <fullName evidence="2">Glutamate/phenylalanine/leucine/valine/L-tryptophan dehydrogenase C-terminal domain-containing protein</fullName>
    </recommendedName>
</protein>
<dbReference type="PANTHER" id="PTHR42722">
    <property type="entry name" value="LEUCINE DEHYDROGENASE"/>
    <property type="match status" value="1"/>
</dbReference>
<dbReference type="InterPro" id="IPR006096">
    <property type="entry name" value="Glu/Leu/Phe/Val/Trp_DH_C"/>
</dbReference>
<dbReference type="InterPro" id="IPR016211">
    <property type="entry name" value="Glu/Phe/Leu/Val/Trp_DH_bac/arc"/>
</dbReference>